<protein>
    <submittedName>
        <fullName evidence="10">Uncharacterized protein</fullName>
    </submittedName>
</protein>
<dbReference type="PANTHER" id="PTHR32285">
    <property type="entry name" value="PROTEIN TRICHOME BIREFRINGENCE-LIKE 9-RELATED"/>
    <property type="match status" value="1"/>
</dbReference>
<evidence type="ECO:0000313" key="10">
    <source>
        <dbReference type="EMBL" id="RYR71341.1"/>
    </source>
</evidence>
<evidence type="ECO:0000259" key="8">
    <source>
        <dbReference type="Pfam" id="PF13839"/>
    </source>
</evidence>
<gene>
    <name evidence="10" type="ORF">Ahy_A02g005610</name>
</gene>
<dbReference type="InterPro" id="IPR026057">
    <property type="entry name" value="TBL_C"/>
</dbReference>
<evidence type="ECO:0000313" key="11">
    <source>
        <dbReference type="Proteomes" id="UP000289738"/>
    </source>
</evidence>
<evidence type="ECO:0000256" key="7">
    <source>
        <dbReference type="SAM" id="Phobius"/>
    </source>
</evidence>
<dbReference type="Proteomes" id="UP000289738">
    <property type="component" value="Chromosome A02"/>
</dbReference>
<evidence type="ECO:0000256" key="2">
    <source>
        <dbReference type="ARBA" id="ARBA00007727"/>
    </source>
</evidence>
<dbReference type="Gramene" id="arahy.Tifrunner.gnm2.ann2.Ah12g463200.1">
    <property type="protein sequence ID" value="arahy.Tifrunner.gnm2.ann2.Ah12g463200.1-CDS"/>
    <property type="gene ID" value="arahy.Tifrunner.gnm2.ann2.Ah12g463200"/>
</dbReference>
<comment type="similarity">
    <text evidence="2">Belongs to the PC-esterase family. TBL subfamily.</text>
</comment>
<evidence type="ECO:0000259" key="9">
    <source>
        <dbReference type="Pfam" id="PF14416"/>
    </source>
</evidence>
<dbReference type="PANTHER" id="PTHR32285:SF36">
    <property type="entry name" value="PROTEIN TRICHOME BIREFRINGENCE-LIKE 38"/>
    <property type="match status" value="1"/>
</dbReference>
<name>A0A445E7D0_ARAHY</name>
<dbReference type="Pfam" id="PF13839">
    <property type="entry name" value="PC-Esterase"/>
    <property type="match status" value="1"/>
</dbReference>
<evidence type="ECO:0000256" key="3">
    <source>
        <dbReference type="ARBA" id="ARBA00022692"/>
    </source>
</evidence>
<dbReference type="InterPro" id="IPR029962">
    <property type="entry name" value="TBL"/>
</dbReference>
<dbReference type="SMR" id="A0A445E7D0"/>
<dbReference type="GO" id="GO:0016413">
    <property type="term" value="F:O-acetyltransferase activity"/>
    <property type="evidence" value="ECO:0007669"/>
    <property type="project" value="InterPro"/>
</dbReference>
<feature type="domain" description="Trichome birefringence-like N-terminal" evidence="9">
    <location>
        <begin position="67"/>
        <end position="120"/>
    </location>
</feature>
<dbReference type="Gramene" id="arahy.Tifrunner.gnm2.ann2.Ah02g395000.1">
    <property type="protein sequence ID" value="arahy.Tifrunner.gnm2.ann2.Ah02g395000.1-CDS"/>
    <property type="gene ID" value="arahy.Tifrunner.gnm2.ann2.Ah02g395000"/>
</dbReference>
<evidence type="ECO:0000256" key="6">
    <source>
        <dbReference type="ARBA" id="ARBA00023136"/>
    </source>
</evidence>
<feature type="domain" description="Trichome birefringence-like C-terminal" evidence="8">
    <location>
        <begin position="121"/>
        <end position="387"/>
    </location>
</feature>
<feature type="transmembrane region" description="Helical" evidence="7">
    <location>
        <begin position="31"/>
        <end position="47"/>
    </location>
</feature>
<dbReference type="AlphaFoldDB" id="A0A445E7D0"/>
<accession>A0A445E7D0</accession>
<dbReference type="Pfam" id="PF14416">
    <property type="entry name" value="PMR5N"/>
    <property type="match status" value="1"/>
</dbReference>
<dbReference type="GO" id="GO:0016020">
    <property type="term" value="C:membrane"/>
    <property type="evidence" value="ECO:0007669"/>
    <property type="project" value="UniProtKB-SubCell"/>
</dbReference>
<keyword evidence="6 7" id="KW-0472">Membrane</keyword>
<comment type="subcellular location">
    <subcellularLocation>
        <location evidence="1">Membrane</location>
        <topology evidence="1">Single-pass membrane protein</topology>
    </subcellularLocation>
</comment>
<reference evidence="10 11" key="1">
    <citation type="submission" date="2019-01" db="EMBL/GenBank/DDBJ databases">
        <title>Sequencing of cultivated peanut Arachis hypogaea provides insights into genome evolution and oil improvement.</title>
        <authorList>
            <person name="Chen X."/>
        </authorList>
    </citation>
    <scope>NUCLEOTIDE SEQUENCE [LARGE SCALE GENOMIC DNA]</scope>
    <source>
        <strain evidence="11">cv. Fuhuasheng</strain>
        <tissue evidence="10">Leaves</tissue>
    </source>
</reference>
<evidence type="ECO:0000256" key="5">
    <source>
        <dbReference type="ARBA" id="ARBA00022989"/>
    </source>
</evidence>
<sequence length="394" mass="45985">MHGGVYTLFILTHNPKGKEESAQKKKEIRMVYAWIIVVAIFVAYGHYDRVHGTNNSNVIWRRLQEEENCNFYEGSWVRDESYPLYDSLACPNIDYQFDCLKYGRQDQNYLKYRWQPNNCDLPRWDGKILLEKLRGKQIMFVGDSIGHDQWQSLVCLLHASAPESAVIQSDSEHASFHNFTIPGYGISVIFMRQQYLVDIDYEDKIGRVLKLDSIKNGELWKKMDILVFNTWFWWNRNDSGKPWDYIQNGDKIVKDMDRIEAFKLGLTTWVNWVNAEINPNKNKVFYQGITPSHWKGGEWNEPQVKNCSLETEPLSGSSYPSGLPPQVFIMEDILNKITKPFHLLNITTLSQLRKDAHPSIYNAHRTMDCLHWCVAGLPDTWNLLMYATLITDDN</sequence>
<keyword evidence="11" id="KW-1185">Reference proteome</keyword>
<comment type="caution">
    <text evidence="10">The sequence shown here is derived from an EMBL/GenBank/DDBJ whole genome shotgun (WGS) entry which is preliminary data.</text>
</comment>
<dbReference type="STRING" id="3818.A0A445E7D0"/>
<proteinExistence type="inferred from homology"/>
<dbReference type="EMBL" id="SDMP01000002">
    <property type="protein sequence ID" value="RYR71341.1"/>
    <property type="molecule type" value="Genomic_DNA"/>
</dbReference>
<dbReference type="OrthoDB" id="630188at2759"/>
<evidence type="ECO:0000256" key="1">
    <source>
        <dbReference type="ARBA" id="ARBA00004167"/>
    </source>
</evidence>
<dbReference type="GO" id="GO:0005794">
    <property type="term" value="C:Golgi apparatus"/>
    <property type="evidence" value="ECO:0007669"/>
    <property type="project" value="TreeGrafter"/>
</dbReference>
<keyword evidence="5 7" id="KW-1133">Transmembrane helix</keyword>
<dbReference type="InterPro" id="IPR025846">
    <property type="entry name" value="TBL_N"/>
</dbReference>
<organism evidence="10 11">
    <name type="scientific">Arachis hypogaea</name>
    <name type="common">Peanut</name>
    <dbReference type="NCBI Taxonomy" id="3818"/>
    <lineage>
        <taxon>Eukaryota</taxon>
        <taxon>Viridiplantae</taxon>
        <taxon>Streptophyta</taxon>
        <taxon>Embryophyta</taxon>
        <taxon>Tracheophyta</taxon>
        <taxon>Spermatophyta</taxon>
        <taxon>Magnoliopsida</taxon>
        <taxon>eudicotyledons</taxon>
        <taxon>Gunneridae</taxon>
        <taxon>Pentapetalae</taxon>
        <taxon>rosids</taxon>
        <taxon>fabids</taxon>
        <taxon>Fabales</taxon>
        <taxon>Fabaceae</taxon>
        <taxon>Papilionoideae</taxon>
        <taxon>50 kb inversion clade</taxon>
        <taxon>dalbergioids sensu lato</taxon>
        <taxon>Dalbergieae</taxon>
        <taxon>Pterocarpus clade</taxon>
        <taxon>Arachis</taxon>
    </lineage>
</organism>
<keyword evidence="4" id="KW-0735">Signal-anchor</keyword>
<keyword evidence="3 7" id="KW-0812">Transmembrane</keyword>
<evidence type="ECO:0000256" key="4">
    <source>
        <dbReference type="ARBA" id="ARBA00022968"/>
    </source>
</evidence>